<dbReference type="Pfam" id="PF03318">
    <property type="entry name" value="ETX_MTX2"/>
    <property type="match status" value="1"/>
</dbReference>
<protein>
    <submittedName>
        <fullName evidence="1">Uncharacterized protein</fullName>
    </submittedName>
</protein>
<name>A0A1X1CW19_9GAMM</name>
<evidence type="ECO:0000313" key="1">
    <source>
        <dbReference type="EMBL" id="ORM68540.1"/>
    </source>
</evidence>
<evidence type="ECO:0000313" key="2">
    <source>
        <dbReference type="Proteomes" id="UP000193104"/>
    </source>
</evidence>
<organism evidence="1 2">
    <name type="scientific">Pantoea wallisii</name>
    <dbReference type="NCBI Taxonomy" id="1076551"/>
    <lineage>
        <taxon>Bacteria</taxon>
        <taxon>Pseudomonadati</taxon>
        <taxon>Pseudomonadota</taxon>
        <taxon>Gammaproteobacteria</taxon>
        <taxon>Enterobacterales</taxon>
        <taxon>Erwiniaceae</taxon>
        <taxon>Pantoea</taxon>
    </lineage>
</organism>
<proteinExistence type="predicted"/>
<dbReference type="SUPFAM" id="SSF56973">
    <property type="entry name" value="Aerolisin/ETX pore-forming domain"/>
    <property type="match status" value="1"/>
</dbReference>
<dbReference type="InterPro" id="IPR004991">
    <property type="entry name" value="Aerolysin-like"/>
</dbReference>
<dbReference type="EMBL" id="MLFS01000088">
    <property type="protein sequence ID" value="ORM68540.1"/>
    <property type="molecule type" value="Genomic_DNA"/>
</dbReference>
<dbReference type="AlphaFoldDB" id="A0A1X1CW19"/>
<sequence length="155" mass="17411">MTQHTIKVGQSISYGINFIAEGKGETTFEYTYNWGEDITKTQSTELSSSSQVTVVLEPGQSAIAELHAKKGVIKLKVTYEAYVDGLIACNYHPRHKGHHFWAFPARELLKPNVQTIVEDVTIDYYSDGETILKDIEGQMMSPYMGRALFASDDNR</sequence>
<dbReference type="STRING" id="1076551.HA48_20360"/>
<keyword evidence="2" id="KW-1185">Reference proteome</keyword>
<reference evidence="1 2" key="1">
    <citation type="journal article" date="2017" name="Antonie Van Leeuwenhoek">
        <title>Phylogenomic resolution of the bacterial genus Pantoea and its relationship with Erwinia and Tatumella.</title>
        <authorList>
            <person name="Palmer M."/>
            <person name="Steenkamp E.T."/>
            <person name="Coetzee M.P."/>
            <person name="Chan W.Y."/>
            <person name="van Zyl E."/>
            <person name="De Maayer P."/>
            <person name="Coutinho T.A."/>
            <person name="Blom J."/>
            <person name="Smits T.H."/>
            <person name="Duffy B."/>
            <person name="Venter S.N."/>
        </authorList>
    </citation>
    <scope>NUCLEOTIDE SEQUENCE [LARGE SCALE GENOMIC DNA]</scope>
    <source>
        <strain evidence="1 2">LMG 26277</strain>
    </source>
</reference>
<dbReference type="CDD" id="cd20235">
    <property type="entry name" value="PFM_spherulin-2a-like"/>
    <property type="match status" value="1"/>
</dbReference>
<dbReference type="Proteomes" id="UP000193104">
    <property type="component" value="Unassembled WGS sequence"/>
</dbReference>
<gene>
    <name evidence="1" type="ORF">HA48_20360</name>
</gene>
<accession>A0A1X1CW19</accession>
<comment type="caution">
    <text evidence="1">The sequence shown here is derived from an EMBL/GenBank/DDBJ whole genome shotgun (WGS) entry which is preliminary data.</text>
</comment>
<dbReference type="Gene3D" id="2.170.15.10">
    <property type="entry name" value="Proaerolysin, chain A, domain 3"/>
    <property type="match status" value="1"/>
</dbReference>